<keyword evidence="3" id="KW-1185">Reference proteome</keyword>
<accession>A0A9Q0P118</accession>
<dbReference type="Proteomes" id="UP001151532">
    <property type="component" value="Chromosome 14"/>
</dbReference>
<dbReference type="Gene3D" id="2.60.120.200">
    <property type="match status" value="1"/>
</dbReference>
<proteinExistence type="predicted"/>
<dbReference type="SUPFAM" id="SSF49899">
    <property type="entry name" value="Concanavalin A-like lectins/glucanases"/>
    <property type="match status" value="1"/>
</dbReference>
<reference evidence="2" key="2">
    <citation type="journal article" date="2023" name="Int. J. Mol. Sci.">
        <title>De Novo Assembly and Annotation of 11 Diverse Shrub Willow (Salix) Genomes Reveals Novel Gene Organization in Sex-Linked Regions.</title>
        <authorList>
            <person name="Hyden B."/>
            <person name="Feng K."/>
            <person name="Yates T.B."/>
            <person name="Jawdy S."/>
            <person name="Cereghino C."/>
            <person name="Smart L.B."/>
            <person name="Muchero W."/>
        </authorList>
    </citation>
    <scope>NUCLEOTIDE SEQUENCE</scope>
    <source>
        <tissue evidence="2">Shoot tip</tissue>
    </source>
</reference>
<dbReference type="InterPro" id="IPR000757">
    <property type="entry name" value="Beta-glucanase-like"/>
</dbReference>
<dbReference type="AlphaFoldDB" id="A0A9Q0P118"/>
<dbReference type="EMBL" id="JAPFFK010000020">
    <property type="protein sequence ID" value="KAJ6679591.1"/>
    <property type="molecule type" value="Genomic_DNA"/>
</dbReference>
<protein>
    <submittedName>
        <fullName evidence="2">GLYCOSYL HYDROLASES FAMILY 16 PROTEIN EXPRESSED</fullName>
    </submittedName>
</protein>
<sequence>MITAVAHGGEVPPASLWHFSSLVQCPQRKDKTTVQTNYCTSGTGRREEIHDLGFDFSDGFHECVMKWCPNFIEYWLIYGNVFGMQATLMRHGGLNLMWGVMHDCDKTGWCGVFW</sequence>
<organism evidence="2 3">
    <name type="scientific">Salix purpurea</name>
    <name type="common">Purple osier willow</name>
    <dbReference type="NCBI Taxonomy" id="77065"/>
    <lineage>
        <taxon>Eukaryota</taxon>
        <taxon>Viridiplantae</taxon>
        <taxon>Streptophyta</taxon>
        <taxon>Embryophyta</taxon>
        <taxon>Tracheophyta</taxon>
        <taxon>Spermatophyta</taxon>
        <taxon>Magnoliopsida</taxon>
        <taxon>eudicotyledons</taxon>
        <taxon>Gunneridae</taxon>
        <taxon>Pentapetalae</taxon>
        <taxon>rosids</taxon>
        <taxon>fabids</taxon>
        <taxon>Malpighiales</taxon>
        <taxon>Salicaceae</taxon>
        <taxon>Saliceae</taxon>
        <taxon>Salix</taxon>
    </lineage>
</organism>
<dbReference type="Pfam" id="PF00722">
    <property type="entry name" value="Glyco_hydro_16"/>
    <property type="match status" value="1"/>
</dbReference>
<name>A0A9Q0P118_SALPP</name>
<comment type="caution">
    <text evidence="2">The sequence shown here is derived from an EMBL/GenBank/DDBJ whole genome shotgun (WGS) entry which is preliminary data.</text>
</comment>
<feature type="domain" description="GH16" evidence="1">
    <location>
        <begin position="30"/>
        <end position="75"/>
    </location>
</feature>
<evidence type="ECO:0000313" key="3">
    <source>
        <dbReference type="Proteomes" id="UP001151532"/>
    </source>
</evidence>
<keyword evidence="2" id="KW-0378">Hydrolase</keyword>
<evidence type="ECO:0000259" key="1">
    <source>
        <dbReference type="Pfam" id="PF00722"/>
    </source>
</evidence>
<dbReference type="GO" id="GO:0004553">
    <property type="term" value="F:hydrolase activity, hydrolyzing O-glycosyl compounds"/>
    <property type="evidence" value="ECO:0007669"/>
    <property type="project" value="InterPro"/>
</dbReference>
<dbReference type="GO" id="GO:0005975">
    <property type="term" value="P:carbohydrate metabolic process"/>
    <property type="evidence" value="ECO:0007669"/>
    <property type="project" value="InterPro"/>
</dbReference>
<dbReference type="OrthoDB" id="4781at2759"/>
<dbReference type="InterPro" id="IPR013320">
    <property type="entry name" value="ConA-like_dom_sf"/>
</dbReference>
<gene>
    <name evidence="2" type="ORF">OIU79_019353</name>
</gene>
<evidence type="ECO:0000313" key="2">
    <source>
        <dbReference type="EMBL" id="KAJ6679591.1"/>
    </source>
</evidence>
<reference evidence="2" key="1">
    <citation type="submission" date="2022-11" db="EMBL/GenBank/DDBJ databases">
        <authorList>
            <person name="Hyden B.L."/>
            <person name="Feng K."/>
            <person name="Yates T."/>
            <person name="Jawdy S."/>
            <person name="Smart L.B."/>
            <person name="Muchero W."/>
        </authorList>
    </citation>
    <scope>NUCLEOTIDE SEQUENCE</scope>
    <source>
        <tissue evidence="2">Shoot tip</tissue>
    </source>
</reference>